<reference evidence="3" key="1">
    <citation type="submission" date="2015-09" db="EMBL/GenBank/DDBJ databases">
        <title>Complete genome of Arthrobacter alpinus strain R3.8.</title>
        <authorList>
            <person name="See-Too W.S."/>
            <person name="Chan K.G."/>
        </authorList>
    </citation>
    <scope>NUCLEOTIDE SEQUENCE [LARGE SCALE GENOMIC DNA]</scope>
    <source>
        <strain evidence="3">R3.8</strain>
    </source>
</reference>
<evidence type="ECO:0008006" key="4">
    <source>
        <dbReference type="Google" id="ProtNLM"/>
    </source>
</evidence>
<dbReference type="KEGG" id="aaq:AOC05_14280"/>
<dbReference type="RefSeq" id="WP_062007812.1">
    <property type="nucleotide sequence ID" value="NZ_JACEGN010000002.1"/>
</dbReference>
<organism evidence="2 3">
    <name type="scientific">Arthrobacter alpinus</name>
    <dbReference type="NCBI Taxonomy" id="656366"/>
    <lineage>
        <taxon>Bacteria</taxon>
        <taxon>Bacillati</taxon>
        <taxon>Actinomycetota</taxon>
        <taxon>Actinomycetes</taxon>
        <taxon>Micrococcales</taxon>
        <taxon>Micrococcaceae</taxon>
        <taxon>Arthrobacter</taxon>
    </lineage>
</organism>
<keyword evidence="1" id="KW-0812">Transmembrane</keyword>
<feature type="transmembrane region" description="Helical" evidence="1">
    <location>
        <begin position="6"/>
        <end position="29"/>
    </location>
</feature>
<gene>
    <name evidence="2" type="ORF">AOC05_14280</name>
</gene>
<protein>
    <recommendedName>
        <fullName evidence="4">Secreted protein</fullName>
    </recommendedName>
</protein>
<dbReference type="EMBL" id="CP012677">
    <property type="protein sequence ID" value="ALE93220.1"/>
    <property type="molecule type" value="Genomic_DNA"/>
</dbReference>
<evidence type="ECO:0000256" key="1">
    <source>
        <dbReference type="SAM" id="Phobius"/>
    </source>
</evidence>
<dbReference type="OrthoDB" id="4944895at2"/>
<proteinExistence type="predicted"/>
<name>A0A0M5M090_9MICC</name>
<accession>A0A0M5M090</accession>
<keyword evidence="1" id="KW-1133">Transmembrane helix</keyword>
<evidence type="ECO:0000313" key="2">
    <source>
        <dbReference type="EMBL" id="ALE93220.1"/>
    </source>
</evidence>
<dbReference type="AlphaFoldDB" id="A0A0M5M090"/>
<dbReference type="PATRIC" id="fig|656366.3.peg.3078"/>
<dbReference type="Proteomes" id="UP000062833">
    <property type="component" value="Chromosome"/>
</dbReference>
<keyword evidence="3" id="KW-1185">Reference proteome</keyword>
<sequence length="192" mass="20586">MDFGTVFLILILVVIAIVLGVAITVGVLVSRGVLGLVKLSKPKYESAKRNAMKVRAETTSGPLGEIMKARIRLQEAMEATRRSLEVASSTRQYTGNLDSIFRTLQQSAQVVDSQLLVAQQDPDPAVRGIYAKTLSVQAEQITHTATGIRNALASAAAPAVDVDLKDLTRTLEIEATMLKNWSATYTGLGDGS</sequence>
<keyword evidence="1" id="KW-0472">Membrane</keyword>
<evidence type="ECO:0000313" key="3">
    <source>
        <dbReference type="Proteomes" id="UP000062833"/>
    </source>
</evidence>